<name>A0A5S9IX48_UABAM</name>
<evidence type="ECO:0008006" key="4">
    <source>
        <dbReference type="Google" id="ProtNLM"/>
    </source>
</evidence>
<evidence type="ECO:0000313" key="3">
    <source>
        <dbReference type="Proteomes" id="UP000326354"/>
    </source>
</evidence>
<keyword evidence="3" id="KW-1185">Reference proteome</keyword>
<dbReference type="EMBL" id="AP019860">
    <property type="protein sequence ID" value="BBM88135.1"/>
    <property type="molecule type" value="Genomic_DNA"/>
</dbReference>
<keyword evidence="1" id="KW-0812">Transmembrane</keyword>
<dbReference type="RefSeq" id="WP_151972345.1">
    <property type="nucleotide sequence ID" value="NZ_AP019860.1"/>
</dbReference>
<feature type="transmembrane region" description="Helical" evidence="1">
    <location>
        <begin position="12"/>
        <end position="31"/>
    </location>
</feature>
<proteinExistence type="predicted"/>
<protein>
    <recommendedName>
        <fullName evidence="4">Type II secretion system protein GspH</fullName>
    </recommendedName>
</protein>
<dbReference type="Gene3D" id="3.30.700.10">
    <property type="entry name" value="Glycoprotein, Type 4 Pilin"/>
    <property type="match status" value="1"/>
</dbReference>
<dbReference type="InterPro" id="IPR012902">
    <property type="entry name" value="N_methyl_site"/>
</dbReference>
<dbReference type="Proteomes" id="UP000326354">
    <property type="component" value="Chromosome"/>
</dbReference>
<dbReference type="KEGG" id="uam:UABAM_06551"/>
<accession>A0A5S9IX48</accession>
<dbReference type="Pfam" id="PF07963">
    <property type="entry name" value="N_methyl"/>
    <property type="match status" value="1"/>
</dbReference>
<reference evidence="2 3" key="1">
    <citation type="submission" date="2019-08" db="EMBL/GenBank/DDBJ databases">
        <title>Complete genome sequence of Candidatus Uab amorphum.</title>
        <authorList>
            <person name="Shiratori T."/>
            <person name="Suzuki S."/>
            <person name="Kakizawa Y."/>
            <person name="Ishida K."/>
        </authorList>
    </citation>
    <scope>NUCLEOTIDE SEQUENCE [LARGE SCALE GENOMIC DNA]</scope>
    <source>
        <strain evidence="2 3">SRT547</strain>
    </source>
</reference>
<evidence type="ECO:0000256" key="1">
    <source>
        <dbReference type="SAM" id="Phobius"/>
    </source>
</evidence>
<sequence length="213" mass="23337">MLLNKRHFKAFTLIELLVVISIIVMIAAAVLPTTLDFMSKSRLKGAASMIKMACLQARSQAIAQRERQFVVLFTQANSQPDTLVTVPASSFDNVPGATQQQALVNTVQVFDSNENNPNREFESRTQAEKFPDFISVQSLGNVDNYTEPLVLEFSPTGSVRVVTGYTGDLPVPGQPAFTGDVADIMLQQDNGEHIALIDIVNNIGQVRSEIRTP</sequence>
<dbReference type="AlphaFoldDB" id="A0A5S9IX48"/>
<gene>
    <name evidence="2" type="ORF">UABAM_06551</name>
</gene>
<dbReference type="InterPro" id="IPR045584">
    <property type="entry name" value="Pilin-like"/>
</dbReference>
<keyword evidence="1" id="KW-1133">Transmembrane helix</keyword>
<evidence type="ECO:0000313" key="2">
    <source>
        <dbReference type="EMBL" id="BBM88135.1"/>
    </source>
</evidence>
<dbReference type="NCBIfam" id="TIGR02532">
    <property type="entry name" value="IV_pilin_GFxxxE"/>
    <property type="match status" value="1"/>
</dbReference>
<dbReference type="SUPFAM" id="SSF54523">
    <property type="entry name" value="Pili subunits"/>
    <property type="match status" value="1"/>
</dbReference>
<organism evidence="2 3">
    <name type="scientific">Uabimicrobium amorphum</name>
    <dbReference type="NCBI Taxonomy" id="2596890"/>
    <lineage>
        <taxon>Bacteria</taxon>
        <taxon>Pseudomonadati</taxon>
        <taxon>Planctomycetota</taxon>
        <taxon>Candidatus Uabimicrobiia</taxon>
        <taxon>Candidatus Uabimicrobiales</taxon>
        <taxon>Candidatus Uabimicrobiaceae</taxon>
        <taxon>Candidatus Uabimicrobium</taxon>
    </lineage>
</organism>
<keyword evidence="1" id="KW-0472">Membrane</keyword>